<dbReference type="InterPro" id="IPR052358">
    <property type="entry name" value="Aro_Compnd_Degr_Hydrolases"/>
</dbReference>
<protein>
    <submittedName>
        <fullName evidence="2">Amidohydrolase family protein</fullName>
    </submittedName>
</protein>
<dbReference type="SUPFAM" id="SSF51556">
    <property type="entry name" value="Metallo-dependent hydrolases"/>
    <property type="match status" value="1"/>
</dbReference>
<keyword evidence="3" id="KW-1185">Reference proteome</keyword>
<name>A0AAW9Q3R3_9BURK</name>
<dbReference type="EMBL" id="JAZIBG010000019">
    <property type="protein sequence ID" value="MEF7613591.1"/>
    <property type="molecule type" value="Genomic_DNA"/>
</dbReference>
<dbReference type="RefSeq" id="WP_332288534.1">
    <property type="nucleotide sequence ID" value="NZ_JAZIBG010000019.1"/>
</dbReference>
<evidence type="ECO:0000313" key="2">
    <source>
        <dbReference type="EMBL" id="MEF7613591.1"/>
    </source>
</evidence>
<dbReference type="PANTHER" id="PTHR35563:SF2">
    <property type="entry name" value="BARREL METAL-DEPENDENT HYDROLASE, PUTATIVE (AFU_ORTHOLOGUE AFUA_1G16240)-RELATED"/>
    <property type="match status" value="1"/>
</dbReference>
<proteinExistence type="predicted"/>
<sequence>MPAASQLPPLPEGACNAHCHVFGPRDRFPYAEGAFAPAADAPKEALQALNDRFGFRRCVVVQSACHGFDNRATADAVAARPADYRGIALLPADVPDAELARLDAAGFRGVRFNYMGHLGHKTPIEDVLALAARLAPLGWHLQIHGDPGLLTELGPALRRSPVPVVIDHIGRIDAGAGLDQPAFRALQGLMDDERFWVKVSGCDRITREGPPYGDALPYAQRLVADHGDRVLWGNDWPHPNHAGPVPVEEELVALIARMAPTAEARQRLLVDNPERLYRFG</sequence>
<dbReference type="InterPro" id="IPR006680">
    <property type="entry name" value="Amidohydro-rel"/>
</dbReference>
<evidence type="ECO:0000313" key="3">
    <source>
        <dbReference type="Proteomes" id="UP001336250"/>
    </source>
</evidence>
<dbReference type="Gene3D" id="3.20.20.140">
    <property type="entry name" value="Metal-dependent hydrolases"/>
    <property type="match status" value="1"/>
</dbReference>
<reference evidence="2 3" key="1">
    <citation type="submission" date="2024-02" db="EMBL/GenBank/DDBJ databases">
        <title>Genome sequence of Aquincola sp. MAHUQ-54.</title>
        <authorList>
            <person name="Huq M.A."/>
        </authorList>
    </citation>
    <scope>NUCLEOTIDE SEQUENCE [LARGE SCALE GENOMIC DNA]</scope>
    <source>
        <strain evidence="2 3">MAHUQ-54</strain>
    </source>
</reference>
<feature type="domain" description="Amidohydrolase-related" evidence="1">
    <location>
        <begin position="16"/>
        <end position="279"/>
    </location>
</feature>
<dbReference type="PANTHER" id="PTHR35563">
    <property type="entry name" value="BARREL METAL-DEPENDENT HYDROLASE, PUTATIVE (AFU_ORTHOLOGUE AFUA_1G16240)-RELATED"/>
    <property type="match status" value="1"/>
</dbReference>
<dbReference type="GO" id="GO:0016787">
    <property type="term" value="F:hydrolase activity"/>
    <property type="evidence" value="ECO:0007669"/>
    <property type="project" value="InterPro"/>
</dbReference>
<dbReference type="Pfam" id="PF04909">
    <property type="entry name" value="Amidohydro_2"/>
    <property type="match status" value="1"/>
</dbReference>
<dbReference type="Proteomes" id="UP001336250">
    <property type="component" value="Unassembled WGS sequence"/>
</dbReference>
<dbReference type="InterPro" id="IPR032466">
    <property type="entry name" value="Metal_Hydrolase"/>
</dbReference>
<evidence type="ECO:0000259" key="1">
    <source>
        <dbReference type="Pfam" id="PF04909"/>
    </source>
</evidence>
<gene>
    <name evidence="2" type="ORF">V4F39_06665</name>
</gene>
<organism evidence="2 3">
    <name type="scientific">Aquincola agrisoli</name>
    <dbReference type="NCBI Taxonomy" id="3119538"/>
    <lineage>
        <taxon>Bacteria</taxon>
        <taxon>Pseudomonadati</taxon>
        <taxon>Pseudomonadota</taxon>
        <taxon>Betaproteobacteria</taxon>
        <taxon>Burkholderiales</taxon>
        <taxon>Sphaerotilaceae</taxon>
        <taxon>Aquincola</taxon>
    </lineage>
</organism>
<comment type="caution">
    <text evidence="2">The sequence shown here is derived from an EMBL/GenBank/DDBJ whole genome shotgun (WGS) entry which is preliminary data.</text>
</comment>
<accession>A0AAW9Q3R3</accession>
<dbReference type="AlphaFoldDB" id="A0AAW9Q3R3"/>